<evidence type="ECO:0000256" key="1">
    <source>
        <dbReference type="ARBA" id="ARBA00022448"/>
    </source>
</evidence>
<dbReference type="SUPFAM" id="SSF52540">
    <property type="entry name" value="P-loop containing nucleoside triphosphate hydrolases"/>
    <property type="match status" value="1"/>
</dbReference>
<protein>
    <submittedName>
        <fullName evidence="5">ATP-binding cassette domain-containing protein</fullName>
    </submittedName>
</protein>
<keyword evidence="1" id="KW-0813">Transport</keyword>
<gene>
    <name evidence="5" type="ORF">ACFSJH_16730</name>
</gene>
<accession>A0ABW4YPB6</accession>
<name>A0ABW4YPB6_9BACL</name>
<dbReference type="InterPro" id="IPR051782">
    <property type="entry name" value="ABC_Transporter_VariousFunc"/>
</dbReference>
<proteinExistence type="predicted"/>
<dbReference type="Pfam" id="PF00005">
    <property type="entry name" value="ABC_tran"/>
    <property type="match status" value="1"/>
</dbReference>
<dbReference type="InterPro" id="IPR003593">
    <property type="entry name" value="AAA+_ATPase"/>
</dbReference>
<comment type="caution">
    <text evidence="5">The sequence shown here is derived from an EMBL/GenBank/DDBJ whole genome shotgun (WGS) entry which is preliminary data.</text>
</comment>
<reference evidence="6" key="1">
    <citation type="journal article" date="2019" name="Int. J. Syst. Evol. Microbiol.">
        <title>The Global Catalogue of Microorganisms (GCM) 10K type strain sequencing project: providing services to taxonomists for standard genome sequencing and annotation.</title>
        <authorList>
            <consortium name="The Broad Institute Genomics Platform"/>
            <consortium name="The Broad Institute Genome Sequencing Center for Infectious Disease"/>
            <person name="Wu L."/>
            <person name="Ma J."/>
        </authorList>
    </citation>
    <scope>NUCLEOTIDE SEQUENCE [LARGE SCALE GENOMIC DNA]</scope>
    <source>
        <strain evidence="6">GH52</strain>
    </source>
</reference>
<feature type="domain" description="ABC transporter" evidence="4">
    <location>
        <begin position="2"/>
        <end position="226"/>
    </location>
</feature>
<organism evidence="5 6">
    <name type="scientific">Paenibacillus yanchengensis</name>
    <dbReference type="NCBI Taxonomy" id="2035833"/>
    <lineage>
        <taxon>Bacteria</taxon>
        <taxon>Bacillati</taxon>
        <taxon>Bacillota</taxon>
        <taxon>Bacilli</taxon>
        <taxon>Bacillales</taxon>
        <taxon>Paenibacillaceae</taxon>
        <taxon>Paenibacillus</taxon>
    </lineage>
</organism>
<dbReference type="CDD" id="cd03230">
    <property type="entry name" value="ABC_DR_subfamily_A"/>
    <property type="match status" value="1"/>
</dbReference>
<dbReference type="InterPro" id="IPR003439">
    <property type="entry name" value="ABC_transporter-like_ATP-bd"/>
</dbReference>
<dbReference type="GO" id="GO:0005524">
    <property type="term" value="F:ATP binding"/>
    <property type="evidence" value="ECO:0007669"/>
    <property type="project" value="UniProtKB-KW"/>
</dbReference>
<keyword evidence="2" id="KW-0547">Nucleotide-binding</keyword>
<dbReference type="Proteomes" id="UP001597362">
    <property type="component" value="Unassembled WGS sequence"/>
</dbReference>
<dbReference type="Gene3D" id="3.40.50.300">
    <property type="entry name" value="P-loop containing nucleotide triphosphate hydrolases"/>
    <property type="match status" value="1"/>
</dbReference>
<dbReference type="PANTHER" id="PTHR42939">
    <property type="entry name" value="ABC TRANSPORTER ATP-BINDING PROTEIN ALBC-RELATED"/>
    <property type="match status" value="1"/>
</dbReference>
<evidence type="ECO:0000256" key="3">
    <source>
        <dbReference type="ARBA" id="ARBA00022840"/>
    </source>
</evidence>
<evidence type="ECO:0000256" key="2">
    <source>
        <dbReference type="ARBA" id="ARBA00022741"/>
    </source>
</evidence>
<evidence type="ECO:0000313" key="5">
    <source>
        <dbReference type="EMBL" id="MFD2117377.1"/>
    </source>
</evidence>
<keyword evidence="3 5" id="KW-0067">ATP-binding</keyword>
<dbReference type="EMBL" id="JBHUHO010000039">
    <property type="protein sequence ID" value="MFD2117377.1"/>
    <property type="molecule type" value="Genomic_DNA"/>
</dbReference>
<dbReference type="RefSeq" id="WP_377774468.1">
    <property type="nucleotide sequence ID" value="NZ_JBHUHO010000039.1"/>
</dbReference>
<evidence type="ECO:0000259" key="4">
    <source>
        <dbReference type="PROSITE" id="PS50893"/>
    </source>
</evidence>
<dbReference type="InterPro" id="IPR027417">
    <property type="entry name" value="P-loop_NTPase"/>
</dbReference>
<dbReference type="SMART" id="SM00382">
    <property type="entry name" value="AAA"/>
    <property type="match status" value="1"/>
</dbReference>
<dbReference type="PANTHER" id="PTHR42939:SF1">
    <property type="entry name" value="ABC TRANSPORTER ATP-BINDING PROTEIN ALBC-RELATED"/>
    <property type="match status" value="1"/>
</dbReference>
<dbReference type="PROSITE" id="PS50893">
    <property type="entry name" value="ABC_TRANSPORTER_2"/>
    <property type="match status" value="1"/>
</dbReference>
<evidence type="ECO:0000313" key="6">
    <source>
        <dbReference type="Proteomes" id="UP001597362"/>
    </source>
</evidence>
<keyword evidence="6" id="KW-1185">Reference proteome</keyword>
<sequence>MIELKFVAKLYPNNGLKLNINELIIPKGEIVAIVGANGAGKTTLLKAMMGLGNPSYNYGHILVDGKPVEKQYEKLAFITEEGSYFPSFTPKQYAQFLADFFPKFDYRHFTKLLAYFKLDENQKIKTMSTGEKSKLEISAGFAKRAEYTIMDEPFNGKDMFTRRDFLKLMVSQMREDDSIIMTTHIIDEIENVIDRAIILHKGLIKADVTMDELREEGRSLVELMATVSKYKPADVQQFLTD</sequence>